<dbReference type="VEuPathDB" id="FungiDB:H257_11754"/>
<dbReference type="AlphaFoldDB" id="A0A425CTL7"/>
<gene>
    <name evidence="1" type="ORF">B5M09_012547</name>
</gene>
<sequence length="129" mass="14345">MAAREIIRFLKKAEISFSSFDSRASGACEFYRQLNAGNTKKVNPKCEVVYTVTVHGKADPLIKLTFSTSNRSSVAKTSPLSNASLPSLVNDKQHKFEVPGRDVRDIFNDVEYHCSLIESELEAQGKSMD</sequence>
<dbReference type="EMBL" id="MZMZ02003930">
    <property type="protein sequence ID" value="RQM20345.1"/>
    <property type="molecule type" value="Genomic_DNA"/>
</dbReference>
<reference evidence="1" key="1">
    <citation type="submission" date="2018-07" db="EMBL/GenBank/DDBJ databases">
        <title>Annotation of Aphanomyces astaci genome assembly.</title>
        <authorList>
            <person name="Studholme D.J."/>
        </authorList>
    </citation>
    <scope>NUCLEOTIDE SEQUENCE [LARGE SCALE GENOMIC DNA]</scope>
    <source>
        <strain evidence="1">Pc</strain>
    </source>
</reference>
<dbReference type="GO" id="GO:0005762">
    <property type="term" value="C:mitochondrial large ribosomal subunit"/>
    <property type="evidence" value="ECO:0007669"/>
    <property type="project" value="TreeGrafter"/>
</dbReference>
<organism evidence="1 2">
    <name type="scientific">Aphanomyces astaci</name>
    <name type="common">Crayfish plague agent</name>
    <dbReference type="NCBI Taxonomy" id="112090"/>
    <lineage>
        <taxon>Eukaryota</taxon>
        <taxon>Sar</taxon>
        <taxon>Stramenopiles</taxon>
        <taxon>Oomycota</taxon>
        <taxon>Saprolegniomycetes</taxon>
        <taxon>Saprolegniales</taxon>
        <taxon>Verrucalvaceae</taxon>
        <taxon>Aphanomyces</taxon>
    </lineage>
</organism>
<comment type="caution">
    <text evidence="1">The sequence shown here is derived from an EMBL/GenBank/DDBJ whole genome shotgun (WGS) entry which is preliminary data.</text>
</comment>
<dbReference type="PANTHER" id="PTHR33618">
    <property type="entry name" value="39S RIBOSOMAL PROTEIN L53, MITOCHONDRIAL"/>
    <property type="match status" value="1"/>
</dbReference>
<evidence type="ECO:0000313" key="1">
    <source>
        <dbReference type="EMBL" id="RQM20345.1"/>
    </source>
</evidence>
<dbReference type="InterPro" id="IPR052473">
    <property type="entry name" value="mtLSU_mL53"/>
</dbReference>
<protein>
    <recommendedName>
        <fullName evidence="3">Ribosomal protein/NADH dehydrogenase domain-containing protein</fullName>
    </recommendedName>
</protein>
<name>A0A425CTL7_APHAT</name>
<dbReference type="PANTHER" id="PTHR33618:SF1">
    <property type="entry name" value="LARGE RIBOSOMAL SUBUNIT PROTEIN ML53"/>
    <property type="match status" value="1"/>
</dbReference>
<proteinExistence type="predicted"/>
<dbReference type="Gene3D" id="3.40.30.10">
    <property type="entry name" value="Glutaredoxin"/>
    <property type="match status" value="1"/>
</dbReference>
<evidence type="ECO:0008006" key="3">
    <source>
        <dbReference type="Google" id="ProtNLM"/>
    </source>
</evidence>
<accession>A0A425CTL7</accession>
<keyword evidence="2" id="KW-1185">Reference proteome</keyword>
<dbReference type="Proteomes" id="UP000284702">
    <property type="component" value="Unassembled WGS sequence"/>
</dbReference>
<evidence type="ECO:0000313" key="2">
    <source>
        <dbReference type="Proteomes" id="UP000284702"/>
    </source>
</evidence>